<dbReference type="GO" id="GO:0005634">
    <property type="term" value="C:nucleus"/>
    <property type="evidence" value="ECO:0007669"/>
    <property type="project" value="TreeGrafter"/>
</dbReference>
<dbReference type="PANTHER" id="PTHR12175:SF1">
    <property type="entry name" value="PITH DOMAIN-CONTAINING PROTEIN 1"/>
    <property type="match status" value="1"/>
</dbReference>
<protein>
    <recommendedName>
        <fullName evidence="3">PITH domain-containing protein</fullName>
    </recommendedName>
</protein>
<evidence type="ECO:0000313" key="4">
    <source>
        <dbReference type="EMBL" id="CAF9904899.1"/>
    </source>
</evidence>
<sequence>MSHHHSHEHDDHGSHNHGDSHDHSDEVVPALQTLIYSQIDFPKLRTLNEEQPDSGLGVVQKPWGQRMDPEPSLVSDADEQLLIFVPFTGSIRLHSILLRTSEDQSAPKTLKLFINKDDLDFATVEDLTPTQDLVLSQSSEVVEYPVRRAHFNNTYSLTLFVENNYGDETTRLSYIAFKGEHTKLSREPVEVLYEKAANPKDHELMTKLVQGAASRHGT</sequence>
<comment type="caution">
    <text evidence="4">The sequence shown here is derived from an EMBL/GenBank/DDBJ whole genome shotgun (WGS) entry which is preliminary data.</text>
</comment>
<evidence type="ECO:0000313" key="5">
    <source>
        <dbReference type="Proteomes" id="UP000664521"/>
    </source>
</evidence>
<reference evidence="4" key="1">
    <citation type="submission" date="2021-03" db="EMBL/GenBank/DDBJ databases">
        <authorList>
            <person name="Tagirdzhanova G."/>
        </authorList>
    </citation>
    <scope>NUCLEOTIDE SEQUENCE</scope>
</reference>
<dbReference type="InterPro" id="IPR037047">
    <property type="entry name" value="PITH_dom_sf"/>
</dbReference>
<dbReference type="GO" id="GO:0005737">
    <property type="term" value="C:cytoplasm"/>
    <property type="evidence" value="ECO:0007669"/>
    <property type="project" value="UniProtKB-ARBA"/>
</dbReference>
<dbReference type="OrthoDB" id="2635at2759"/>
<dbReference type="InterPro" id="IPR008979">
    <property type="entry name" value="Galactose-bd-like_sf"/>
</dbReference>
<feature type="compositionally biased region" description="Basic and acidic residues" evidence="2">
    <location>
        <begin position="7"/>
        <end position="24"/>
    </location>
</feature>
<evidence type="ECO:0000256" key="2">
    <source>
        <dbReference type="SAM" id="MobiDB-lite"/>
    </source>
</evidence>
<dbReference type="Pfam" id="PF06201">
    <property type="entry name" value="PITH"/>
    <property type="match status" value="1"/>
</dbReference>
<name>A0A8H3I949_9LECA</name>
<keyword evidence="5" id="KW-1185">Reference proteome</keyword>
<evidence type="ECO:0000256" key="1">
    <source>
        <dbReference type="ARBA" id="ARBA00025788"/>
    </source>
</evidence>
<dbReference type="EMBL" id="CAJPDS010000003">
    <property type="protein sequence ID" value="CAF9904899.1"/>
    <property type="molecule type" value="Genomic_DNA"/>
</dbReference>
<dbReference type="InterPro" id="IPR010400">
    <property type="entry name" value="PITH_dom"/>
</dbReference>
<dbReference type="PROSITE" id="PS51532">
    <property type="entry name" value="PITH"/>
    <property type="match status" value="1"/>
</dbReference>
<dbReference type="Gene3D" id="2.60.120.470">
    <property type="entry name" value="PITH domain"/>
    <property type="match status" value="1"/>
</dbReference>
<comment type="similarity">
    <text evidence="1">Belongs to the PITHD1 family.</text>
</comment>
<organism evidence="4 5">
    <name type="scientific">Heterodermia speciosa</name>
    <dbReference type="NCBI Taxonomy" id="116794"/>
    <lineage>
        <taxon>Eukaryota</taxon>
        <taxon>Fungi</taxon>
        <taxon>Dikarya</taxon>
        <taxon>Ascomycota</taxon>
        <taxon>Pezizomycotina</taxon>
        <taxon>Lecanoromycetes</taxon>
        <taxon>OSLEUM clade</taxon>
        <taxon>Lecanoromycetidae</taxon>
        <taxon>Caliciales</taxon>
        <taxon>Physciaceae</taxon>
        <taxon>Heterodermia</taxon>
    </lineage>
</organism>
<proteinExistence type="inferred from homology"/>
<dbReference type="PANTHER" id="PTHR12175">
    <property type="entry name" value="AD039 HT014 THIOREDOXIN FAMILY TRP26"/>
    <property type="match status" value="1"/>
</dbReference>
<dbReference type="AlphaFoldDB" id="A0A8H3I949"/>
<gene>
    <name evidence="4" type="ORF">HETSPECPRED_004818</name>
</gene>
<accession>A0A8H3I949</accession>
<feature type="region of interest" description="Disordered" evidence="2">
    <location>
        <begin position="1"/>
        <end position="24"/>
    </location>
</feature>
<dbReference type="Proteomes" id="UP000664521">
    <property type="component" value="Unassembled WGS sequence"/>
</dbReference>
<evidence type="ECO:0000259" key="3">
    <source>
        <dbReference type="PROSITE" id="PS51532"/>
    </source>
</evidence>
<dbReference type="SUPFAM" id="SSF49785">
    <property type="entry name" value="Galactose-binding domain-like"/>
    <property type="match status" value="1"/>
</dbReference>
<dbReference type="InterPro" id="IPR045099">
    <property type="entry name" value="PITH1-like"/>
</dbReference>
<feature type="domain" description="PITH" evidence="3">
    <location>
        <begin position="24"/>
        <end position="197"/>
    </location>
</feature>
<feature type="region of interest" description="Disordered" evidence="2">
    <location>
        <begin position="52"/>
        <end position="71"/>
    </location>
</feature>